<dbReference type="GO" id="GO:0018169">
    <property type="term" value="F:ribosomal S6-glutamic acid ligase activity"/>
    <property type="evidence" value="ECO:0007669"/>
    <property type="project" value="TreeGrafter"/>
</dbReference>
<dbReference type="GO" id="GO:0046872">
    <property type="term" value="F:metal ion binding"/>
    <property type="evidence" value="ECO:0007669"/>
    <property type="project" value="InterPro"/>
</dbReference>
<dbReference type="SUPFAM" id="SSF56059">
    <property type="entry name" value="Glutathione synthetase ATP-binding domain-like"/>
    <property type="match status" value="1"/>
</dbReference>
<gene>
    <name evidence="3" type="ORF">MEBOL_005693</name>
</gene>
<keyword evidence="1" id="KW-0547">Nucleotide-binding</keyword>
<dbReference type="InterPro" id="IPR011761">
    <property type="entry name" value="ATP-grasp"/>
</dbReference>
<dbReference type="GO" id="GO:0005737">
    <property type="term" value="C:cytoplasm"/>
    <property type="evidence" value="ECO:0007669"/>
    <property type="project" value="TreeGrafter"/>
</dbReference>
<name>A0A250IM14_9BACT</name>
<dbReference type="KEGG" id="mbd:MEBOL_005693"/>
<dbReference type="Gene3D" id="3.30.470.20">
    <property type="entry name" value="ATP-grasp fold, B domain"/>
    <property type="match status" value="1"/>
</dbReference>
<dbReference type="EMBL" id="CP022163">
    <property type="protein sequence ID" value="ATB32217.1"/>
    <property type="molecule type" value="Genomic_DNA"/>
</dbReference>
<dbReference type="Pfam" id="PF08443">
    <property type="entry name" value="RimK"/>
    <property type="match status" value="1"/>
</dbReference>
<organism evidence="3 4">
    <name type="scientific">Melittangium boletus DSM 14713</name>
    <dbReference type="NCBI Taxonomy" id="1294270"/>
    <lineage>
        <taxon>Bacteria</taxon>
        <taxon>Pseudomonadati</taxon>
        <taxon>Myxococcota</taxon>
        <taxon>Myxococcia</taxon>
        <taxon>Myxococcales</taxon>
        <taxon>Cystobacterineae</taxon>
        <taxon>Archangiaceae</taxon>
        <taxon>Melittangium</taxon>
    </lineage>
</organism>
<protein>
    <recommendedName>
        <fullName evidence="2">ATP-grasp domain-containing protein</fullName>
    </recommendedName>
</protein>
<accession>A0A250IM14</accession>
<keyword evidence="1" id="KW-0067">ATP-binding</keyword>
<dbReference type="InterPro" id="IPR013651">
    <property type="entry name" value="ATP-grasp_RimK-type"/>
</dbReference>
<dbReference type="AlphaFoldDB" id="A0A250IM14"/>
<sequence length="320" mass="35141">MTHIRPVVLMGARDDAHVSQLAQRLGQEGVVAHVVDTLTFPEETHLALTEQLDGIHVNGGPLKTPGAVYLRGYHAHPLAFGVDVRDEMDADWRTTLVAFREKSTLLRGLLGRWEAMGVPIYNPESTSWRMPKPVQLALLEQAGLPVPETLWTNDPSAVRRFAAGRRVAYKPVEGGGATLELGPGDLTDARLAALEAAPVTFQTLLPGEDIRVYVLDGEIIASVRILSHALDFRRNEERVEPFELPPKVARQCLQATRVLGLRWTGMDLKRDAEGTLRFLELNDSPMFLGFDARAGTDILGHLARGLARAARSPTCPSSTR</sequence>
<dbReference type="PANTHER" id="PTHR21621:SF0">
    <property type="entry name" value="BETA-CITRYLGLUTAMATE SYNTHASE B-RELATED"/>
    <property type="match status" value="1"/>
</dbReference>
<dbReference type="PANTHER" id="PTHR21621">
    <property type="entry name" value="RIBOSOMAL PROTEIN S6 MODIFICATION PROTEIN"/>
    <property type="match status" value="1"/>
</dbReference>
<evidence type="ECO:0000313" key="3">
    <source>
        <dbReference type="EMBL" id="ATB32217.1"/>
    </source>
</evidence>
<reference evidence="3 4" key="1">
    <citation type="submission" date="2017-06" db="EMBL/GenBank/DDBJ databases">
        <authorList>
            <person name="Kim H.J."/>
            <person name="Triplett B.A."/>
        </authorList>
    </citation>
    <scope>NUCLEOTIDE SEQUENCE [LARGE SCALE GENOMIC DNA]</scope>
    <source>
        <strain evidence="3 4">DSM 14713</strain>
    </source>
</reference>
<evidence type="ECO:0000256" key="1">
    <source>
        <dbReference type="PROSITE-ProRule" id="PRU00409"/>
    </source>
</evidence>
<dbReference type="OrthoDB" id="9786585at2"/>
<evidence type="ECO:0000313" key="4">
    <source>
        <dbReference type="Proteomes" id="UP000217289"/>
    </source>
</evidence>
<dbReference type="RefSeq" id="WP_095980434.1">
    <property type="nucleotide sequence ID" value="NZ_CP022163.1"/>
</dbReference>
<keyword evidence="4" id="KW-1185">Reference proteome</keyword>
<evidence type="ECO:0000259" key="2">
    <source>
        <dbReference type="PROSITE" id="PS50975"/>
    </source>
</evidence>
<proteinExistence type="predicted"/>
<dbReference type="GO" id="GO:0009432">
    <property type="term" value="P:SOS response"/>
    <property type="evidence" value="ECO:0007669"/>
    <property type="project" value="TreeGrafter"/>
</dbReference>
<dbReference type="GO" id="GO:0005524">
    <property type="term" value="F:ATP binding"/>
    <property type="evidence" value="ECO:0007669"/>
    <property type="project" value="UniProtKB-UniRule"/>
</dbReference>
<dbReference type="PROSITE" id="PS50975">
    <property type="entry name" value="ATP_GRASP"/>
    <property type="match status" value="1"/>
</dbReference>
<dbReference type="Proteomes" id="UP000217289">
    <property type="component" value="Chromosome"/>
</dbReference>
<feature type="domain" description="ATP-grasp" evidence="2">
    <location>
        <begin position="136"/>
        <end position="307"/>
    </location>
</feature>